<dbReference type="Gene3D" id="3.90.550.10">
    <property type="entry name" value="Spore Coat Polysaccharide Biosynthesis Protein SpsA, Chain A"/>
    <property type="match status" value="1"/>
</dbReference>
<evidence type="ECO:0000313" key="5">
    <source>
        <dbReference type="EMBL" id="OGC34491.1"/>
    </source>
</evidence>
<dbReference type="GO" id="GO:0006488">
    <property type="term" value="P:dolichol-linked oligosaccharide biosynthetic process"/>
    <property type="evidence" value="ECO:0007669"/>
    <property type="project" value="TreeGrafter"/>
</dbReference>
<dbReference type="GO" id="GO:0004582">
    <property type="term" value="F:dolichyl-phosphate beta-D-mannosyltransferase activity"/>
    <property type="evidence" value="ECO:0007669"/>
    <property type="project" value="InterPro"/>
</dbReference>
<dbReference type="GO" id="GO:0035269">
    <property type="term" value="P:protein O-linked glycosylation via mannose"/>
    <property type="evidence" value="ECO:0007669"/>
    <property type="project" value="TreeGrafter"/>
</dbReference>
<dbReference type="InterPro" id="IPR001173">
    <property type="entry name" value="Glyco_trans_2-like"/>
</dbReference>
<reference evidence="5 6" key="1">
    <citation type="journal article" date="2016" name="Nat. Commun.">
        <title>Thousands of microbial genomes shed light on interconnected biogeochemical processes in an aquifer system.</title>
        <authorList>
            <person name="Anantharaman K."/>
            <person name="Brown C.T."/>
            <person name="Hug L.A."/>
            <person name="Sharon I."/>
            <person name="Castelle C.J."/>
            <person name="Probst A.J."/>
            <person name="Thomas B.C."/>
            <person name="Singh A."/>
            <person name="Wilkins M.J."/>
            <person name="Karaoz U."/>
            <person name="Brodie E.L."/>
            <person name="Williams K.H."/>
            <person name="Hubbard S.S."/>
            <person name="Banfield J.F."/>
        </authorList>
    </citation>
    <scope>NUCLEOTIDE SEQUENCE [LARGE SCALE GENOMIC DNA]</scope>
</reference>
<evidence type="ECO:0000256" key="2">
    <source>
        <dbReference type="ARBA" id="ARBA00022676"/>
    </source>
</evidence>
<sequence>MIPTYNERDNVRPLTEKLFSAFKETHISAELIFVDDNSPDGTAAEAYKLAQTLPIRVIKRIDQKGLGSAIIDGINAAQAPIIAVMDADLSHPTSAIPAMFKIVKSNQAQLVIGSRKVSGGGTSDWIWYRKFIHWVARSIGSFLTPVKDLTSGFFMFDKQIIDGVKLEAKSWKIGLEIMVKGDFDKVVEYPIVFVEREAGKSKMSVKEAVKYLWHVASLAWWKIRCR</sequence>
<feature type="domain" description="Glycosyltransferase 2-like" evidence="4">
    <location>
        <begin position="2"/>
        <end position="161"/>
    </location>
</feature>
<evidence type="ECO:0000259" key="4">
    <source>
        <dbReference type="Pfam" id="PF00535"/>
    </source>
</evidence>
<accession>A0A1F4TP58</accession>
<keyword evidence="2" id="KW-0328">Glycosyltransferase</keyword>
<dbReference type="AlphaFoldDB" id="A0A1F4TP58"/>
<keyword evidence="3" id="KW-0808">Transferase</keyword>
<name>A0A1F4TP58_UNCSA</name>
<dbReference type="SUPFAM" id="SSF53448">
    <property type="entry name" value="Nucleotide-diphospho-sugar transferases"/>
    <property type="match status" value="1"/>
</dbReference>
<gene>
    <name evidence="5" type="ORF">A2462_04305</name>
</gene>
<proteinExistence type="inferred from homology"/>
<comment type="similarity">
    <text evidence="1">Belongs to the glycosyltransferase 2 family.</text>
</comment>
<evidence type="ECO:0000256" key="1">
    <source>
        <dbReference type="ARBA" id="ARBA00006739"/>
    </source>
</evidence>
<evidence type="ECO:0000313" key="6">
    <source>
        <dbReference type="Proteomes" id="UP000177309"/>
    </source>
</evidence>
<dbReference type="PANTHER" id="PTHR43398:SF1">
    <property type="entry name" value="DOLICHOL-PHOSPHATE MANNOSYLTRANSFERASE SUBUNIT 1"/>
    <property type="match status" value="1"/>
</dbReference>
<dbReference type="GO" id="GO:0006506">
    <property type="term" value="P:GPI anchor biosynthetic process"/>
    <property type="evidence" value="ECO:0007669"/>
    <property type="project" value="TreeGrafter"/>
</dbReference>
<dbReference type="GO" id="GO:0016020">
    <property type="term" value="C:membrane"/>
    <property type="evidence" value="ECO:0007669"/>
    <property type="project" value="GOC"/>
</dbReference>
<dbReference type="Proteomes" id="UP000177309">
    <property type="component" value="Unassembled WGS sequence"/>
</dbReference>
<dbReference type="InterPro" id="IPR029044">
    <property type="entry name" value="Nucleotide-diphossugar_trans"/>
</dbReference>
<evidence type="ECO:0000256" key="3">
    <source>
        <dbReference type="ARBA" id="ARBA00022679"/>
    </source>
</evidence>
<dbReference type="InterPro" id="IPR039528">
    <property type="entry name" value="DPM1-like"/>
</dbReference>
<comment type="caution">
    <text evidence="5">The sequence shown here is derived from an EMBL/GenBank/DDBJ whole genome shotgun (WGS) entry which is preliminary data.</text>
</comment>
<dbReference type="PANTHER" id="PTHR43398">
    <property type="entry name" value="DOLICHOL-PHOSPHATE MANNOSYLTRANSFERASE SUBUNIT 1"/>
    <property type="match status" value="1"/>
</dbReference>
<dbReference type="Pfam" id="PF00535">
    <property type="entry name" value="Glycos_transf_2"/>
    <property type="match status" value="1"/>
</dbReference>
<protein>
    <recommendedName>
        <fullName evidence="4">Glycosyltransferase 2-like domain-containing protein</fullName>
    </recommendedName>
</protein>
<dbReference type="CDD" id="cd06442">
    <property type="entry name" value="DPM1_like"/>
    <property type="match status" value="1"/>
</dbReference>
<organism evidence="5 6">
    <name type="scientific">candidate division WOR-1 bacterium RIFOXYC2_FULL_41_25</name>
    <dbReference type="NCBI Taxonomy" id="1802586"/>
    <lineage>
        <taxon>Bacteria</taxon>
        <taxon>Bacillati</taxon>
        <taxon>Saganbacteria</taxon>
    </lineage>
</organism>
<dbReference type="EMBL" id="MEUI01000015">
    <property type="protein sequence ID" value="OGC34491.1"/>
    <property type="molecule type" value="Genomic_DNA"/>
</dbReference>